<dbReference type="SMART" id="SM00530">
    <property type="entry name" value="HTH_XRE"/>
    <property type="match status" value="1"/>
</dbReference>
<feature type="domain" description="HTH cro/C1-type" evidence="2">
    <location>
        <begin position="15"/>
        <end position="69"/>
    </location>
</feature>
<dbReference type="CDD" id="cd00093">
    <property type="entry name" value="HTH_XRE"/>
    <property type="match status" value="1"/>
</dbReference>
<name>A0A558CIX4_9RHOO</name>
<evidence type="ECO:0000313" key="3">
    <source>
        <dbReference type="EMBL" id="TVO75456.1"/>
    </source>
</evidence>
<protein>
    <submittedName>
        <fullName evidence="3">Helix-turn-helix transcriptional regulator</fullName>
    </submittedName>
</protein>
<comment type="caution">
    <text evidence="3">The sequence shown here is derived from an EMBL/GenBank/DDBJ whole genome shotgun (WGS) entry which is preliminary data.</text>
</comment>
<evidence type="ECO:0000259" key="2">
    <source>
        <dbReference type="PROSITE" id="PS50943"/>
    </source>
</evidence>
<dbReference type="Proteomes" id="UP000318349">
    <property type="component" value="Unassembled WGS sequence"/>
</dbReference>
<evidence type="ECO:0000256" key="1">
    <source>
        <dbReference type="ARBA" id="ARBA00023125"/>
    </source>
</evidence>
<dbReference type="InterPro" id="IPR001387">
    <property type="entry name" value="Cro/C1-type_HTH"/>
</dbReference>
<gene>
    <name evidence="3" type="ORF">FHP89_14000</name>
</gene>
<evidence type="ECO:0000313" key="4">
    <source>
        <dbReference type="Proteomes" id="UP000318349"/>
    </source>
</evidence>
<dbReference type="Gene3D" id="1.10.260.40">
    <property type="entry name" value="lambda repressor-like DNA-binding domains"/>
    <property type="match status" value="1"/>
</dbReference>
<dbReference type="GO" id="GO:0003677">
    <property type="term" value="F:DNA binding"/>
    <property type="evidence" value="ECO:0007669"/>
    <property type="project" value="UniProtKB-KW"/>
</dbReference>
<dbReference type="SUPFAM" id="SSF47413">
    <property type="entry name" value="lambda repressor-like DNA-binding domains"/>
    <property type="match status" value="1"/>
</dbReference>
<dbReference type="PANTHER" id="PTHR46797:SF1">
    <property type="entry name" value="METHYLPHOSPHONATE SYNTHASE"/>
    <property type="match status" value="1"/>
</dbReference>
<sequence length="77" mass="8471">MDIFQAHCQSLARNLRAARRTRRISQEQLALAAGIDRSYVSQLERGVANPSLRMLCALAAELRVSVTHLLSEGGHGQ</sequence>
<dbReference type="PANTHER" id="PTHR46797">
    <property type="entry name" value="HTH-TYPE TRANSCRIPTIONAL REGULATOR"/>
    <property type="match status" value="1"/>
</dbReference>
<dbReference type="AlphaFoldDB" id="A0A558CIX4"/>
<organism evidence="3 4">
    <name type="scientific">Denitromonas halophila</name>
    <dbReference type="NCBI Taxonomy" id="1629404"/>
    <lineage>
        <taxon>Bacteria</taxon>
        <taxon>Pseudomonadati</taxon>
        <taxon>Pseudomonadota</taxon>
        <taxon>Betaproteobacteria</taxon>
        <taxon>Rhodocyclales</taxon>
        <taxon>Zoogloeaceae</taxon>
        <taxon>Denitromonas</taxon>
    </lineage>
</organism>
<dbReference type="PROSITE" id="PS50943">
    <property type="entry name" value="HTH_CROC1"/>
    <property type="match status" value="1"/>
</dbReference>
<dbReference type="GO" id="GO:0005829">
    <property type="term" value="C:cytosol"/>
    <property type="evidence" value="ECO:0007669"/>
    <property type="project" value="TreeGrafter"/>
</dbReference>
<dbReference type="GO" id="GO:0003700">
    <property type="term" value="F:DNA-binding transcription factor activity"/>
    <property type="evidence" value="ECO:0007669"/>
    <property type="project" value="TreeGrafter"/>
</dbReference>
<dbReference type="InterPro" id="IPR010982">
    <property type="entry name" value="Lambda_DNA-bd_dom_sf"/>
</dbReference>
<dbReference type="Pfam" id="PF01381">
    <property type="entry name" value="HTH_3"/>
    <property type="match status" value="1"/>
</dbReference>
<accession>A0A558CIX4</accession>
<proteinExistence type="predicted"/>
<dbReference type="InterPro" id="IPR050807">
    <property type="entry name" value="TransReg_Diox_bact_type"/>
</dbReference>
<dbReference type="EMBL" id="VMNI01000013">
    <property type="protein sequence ID" value="TVO75456.1"/>
    <property type="molecule type" value="Genomic_DNA"/>
</dbReference>
<reference evidence="3 4" key="1">
    <citation type="submission" date="2019-07" db="EMBL/GenBank/DDBJ databases">
        <title>The pathways for chlorine oxyanion respiration interact through the shared metabolite chlorate.</title>
        <authorList>
            <person name="Barnum T.P."/>
            <person name="Cheng Y."/>
            <person name="Hill K.A."/>
            <person name="Lucas L.N."/>
            <person name="Carlson H.K."/>
            <person name="Coates J.D."/>
        </authorList>
    </citation>
    <scope>NUCLEOTIDE SEQUENCE [LARGE SCALE GENOMIC DNA]</scope>
    <source>
        <strain evidence="3 4">SFB-1</strain>
    </source>
</reference>
<keyword evidence="1" id="KW-0238">DNA-binding</keyword>